<reference evidence="2 3" key="1">
    <citation type="submission" date="2024-07" db="EMBL/GenBank/DDBJ databases">
        <title>The genome sequence of type strain Sediminicola arcticus GDMCC 1.2805.</title>
        <authorList>
            <person name="Liu Y."/>
        </authorList>
    </citation>
    <scope>NUCLEOTIDE SEQUENCE [LARGE SCALE GENOMIC DNA]</scope>
    <source>
        <strain evidence="2 3">GDMCC 1.2805</strain>
    </source>
</reference>
<organism evidence="2 3">
    <name type="scientific">Sediminicola arcticus</name>
    <dbReference type="NCBI Taxonomy" id="1574308"/>
    <lineage>
        <taxon>Bacteria</taxon>
        <taxon>Pseudomonadati</taxon>
        <taxon>Bacteroidota</taxon>
        <taxon>Flavobacteriia</taxon>
        <taxon>Flavobacteriales</taxon>
        <taxon>Flavobacteriaceae</taxon>
        <taxon>Sediminicola</taxon>
    </lineage>
</organism>
<dbReference type="Proteomes" id="UP001549799">
    <property type="component" value="Unassembled WGS sequence"/>
</dbReference>
<dbReference type="EMBL" id="JBEXAE010000002">
    <property type="protein sequence ID" value="MET6989998.1"/>
    <property type="molecule type" value="Genomic_DNA"/>
</dbReference>
<keyword evidence="3" id="KW-1185">Reference proteome</keyword>
<evidence type="ECO:0000313" key="3">
    <source>
        <dbReference type="Proteomes" id="UP001549799"/>
    </source>
</evidence>
<dbReference type="InterPro" id="IPR021314">
    <property type="entry name" value="DUF2911"/>
</dbReference>
<feature type="chain" id="PRO_5047537046" evidence="1">
    <location>
        <begin position="22"/>
        <end position="179"/>
    </location>
</feature>
<comment type="caution">
    <text evidence="2">The sequence shown here is derived from an EMBL/GenBank/DDBJ whole genome shotgun (WGS) entry which is preliminary data.</text>
</comment>
<protein>
    <submittedName>
        <fullName evidence="2">DUF2911 domain-containing protein</fullName>
    </submittedName>
</protein>
<name>A0ABV2SS63_9FLAO</name>
<proteinExistence type="predicted"/>
<gene>
    <name evidence="2" type="ORF">ABXZ36_04990</name>
</gene>
<sequence>MKKLITLAIIAIAFNFSTATAQEFSGMDKSPADIAAYPSSYKVAAKYAKIIYSRPQLNGRSLSELAPTGKVWRTGANESAELTLYTTVKIGDKTVSPGTYSLFTIPGENEWTVIINSKLNQWGAYSYDESADVARVMGKVSKGTESLEAFSITFDEANNGNLVMGWGTTRVTVPFSVPM</sequence>
<dbReference type="RefSeq" id="WP_354614386.1">
    <property type="nucleotide sequence ID" value="NZ_JBEXAE010000002.1"/>
</dbReference>
<feature type="signal peptide" evidence="1">
    <location>
        <begin position="1"/>
        <end position="21"/>
    </location>
</feature>
<dbReference type="Pfam" id="PF11138">
    <property type="entry name" value="DUF2911"/>
    <property type="match status" value="1"/>
</dbReference>
<accession>A0ABV2SS63</accession>
<keyword evidence="1" id="KW-0732">Signal</keyword>
<evidence type="ECO:0000256" key="1">
    <source>
        <dbReference type="SAM" id="SignalP"/>
    </source>
</evidence>
<evidence type="ECO:0000313" key="2">
    <source>
        <dbReference type="EMBL" id="MET6989998.1"/>
    </source>
</evidence>